<protein>
    <submittedName>
        <fullName evidence="2">FHAD1 protein</fullName>
    </submittedName>
</protein>
<dbReference type="EMBL" id="VZUB01050541">
    <property type="protein sequence ID" value="NXU81442.1"/>
    <property type="molecule type" value="Genomic_DNA"/>
</dbReference>
<feature type="coiled-coil region" evidence="1">
    <location>
        <begin position="3"/>
        <end position="62"/>
    </location>
</feature>
<dbReference type="AlphaFoldDB" id="A0A7L3NT12"/>
<dbReference type="OrthoDB" id="687730at2759"/>
<feature type="non-terminal residue" evidence="2">
    <location>
        <position position="1"/>
    </location>
</feature>
<feature type="coiled-coil region" evidence="1">
    <location>
        <begin position="395"/>
        <end position="464"/>
    </location>
</feature>
<gene>
    <name evidence="2" type="primary">Fhad1_0</name>
    <name evidence="2" type="ORF">OREMEL_R05445</name>
</gene>
<keyword evidence="1" id="KW-0175">Coiled coil</keyword>
<name>A0A7L3NT12_9AVES</name>
<comment type="caution">
    <text evidence="2">The sequence shown here is derived from an EMBL/GenBank/DDBJ whole genome shotgun (WGS) entry which is preliminary data.</text>
</comment>
<feature type="non-terminal residue" evidence="2">
    <location>
        <position position="469"/>
    </location>
</feature>
<proteinExistence type="predicted"/>
<evidence type="ECO:0000313" key="2">
    <source>
        <dbReference type="EMBL" id="NXU81442.1"/>
    </source>
</evidence>
<keyword evidence="3" id="KW-1185">Reference proteome</keyword>
<feature type="coiled-coil region" evidence="1">
    <location>
        <begin position="247"/>
        <end position="274"/>
    </location>
</feature>
<dbReference type="Proteomes" id="UP000579904">
    <property type="component" value="Unassembled WGS sequence"/>
</dbReference>
<sequence>EHLRRVQEENELQRQELEEEMVEYKEQSKQHALTIVALEDRLLEAKHQQKMLEEEKVTLLEKMEGSGGDAGKSTPGAQLEVCPAMESQSCLRGFQEELAVLQSTLLSKDTIITRLTKKLMETRARMSDMRGELSQEQKVELEQSLSRVKCQEQELNLLREKLSQMSSLLEKKDTALQAATEELRYTTWPGPDELASVVVSMEVTLSWKQEFSGAHAKNQLGCFLQETELDLASLGVKCRGLRHEETIQRQREGLAELRERIKVLEKKQSSAVMKKGLEPLLLLMKGSPEAKGWETGKEPLPMRFGGSIDLSLSVQVPDGVWHGAASSEVSGTMDICEKMYLDVLGALGRLMEVKALSGMESLKWLPRDEREKVGLQRQKDLELLYHKIRNLKSCLERKEEMLKGYKGSMEQLRLNKASLRRCQEEMARLEDEAYREAEEKALLREALERTQLQLSQEKKLLQAARVHKV</sequence>
<organism evidence="2 3">
    <name type="scientific">Oreotrochilus melanogaster</name>
    <dbReference type="NCBI Taxonomy" id="689266"/>
    <lineage>
        <taxon>Eukaryota</taxon>
        <taxon>Metazoa</taxon>
        <taxon>Chordata</taxon>
        <taxon>Craniata</taxon>
        <taxon>Vertebrata</taxon>
        <taxon>Euteleostomi</taxon>
        <taxon>Archelosauria</taxon>
        <taxon>Archosauria</taxon>
        <taxon>Dinosauria</taxon>
        <taxon>Saurischia</taxon>
        <taxon>Theropoda</taxon>
        <taxon>Coelurosauria</taxon>
        <taxon>Aves</taxon>
        <taxon>Neognathae</taxon>
        <taxon>Neoaves</taxon>
        <taxon>Strisores</taxon>
        <taxon>Apodiformes</taxon>
        <taxon>Trochilidae</taxon>
        <taxon>Oreotrochilus</taxon>
    </lineage>
</organism>
<evidence type="ECO:0000256" key="1">
    <source>
        <dbReference type="SAM" id="Coils"/>
    </source>
</evidence>
<accession>A0A7L3NT12</accession>
<reference evidence="2 3" key="1">
    <citation type="submission" date="2019-09" db="EMBL/GenBank/DDBJ databases">
        <title>Bird 10,000 Genomes (B10K) Project - Family phase.</title>
        <authorList>
            <person name="Zhang G."/>
        </authorList>
    </citation>
    <scope>NUCLEOTIDE SEQUENCE [LARGE SCALE GENOMIC DNA]</scope>
    <source>
        <strain evidence="2">OUT-0002</strain>
    </source>
</reference>
<evidence type="ECO:0000313" key="3">
    <source>
        <dbReference type="Proteomes" id="UP000579904"/>
    </source>
</evidence>
<feature type="coiled-coil region" evidence="1">
    <location>
        <begin position="112"/>
        <end position="168"/>
    </location>
</feature>